<organism evidence="2 3">
    <name type="scientific">Candidatus Raskinella chloraquaticus</name>
    <dbReference type="NCBI Taxonomy" id="1951219"/>
    <lineage>
        <taxon>Bacteria</taxon>
        <taxon>Pseudomonadati</taxon>
        <taxon>Pseudomonadota</taxon>
        <taxon>Alphaproteobacteria</taxon>
        <taxon>Hyphomicrobiales</taxon>
        <taxon>Phreatobacteraceae</taxon>
        <taxon>Candidatus Raskinella</taxon>
    </lineage>
</organism>
<feature type="domain" description="Thiamine phosphate synthase/TenI" evidence="1">
    <location>
        <begin position="29"/>
        <end position="192"/>
    </location>
</feature>
<gene>
    <name evidence="2" type="ORF">A4S15_04555</name>
</gene>
<dbReference type="InterPro" id="IPR022998">
    <property type="entry name" value="ThiamineP_synth_TenI"/>
</dbReference>
<evidence type="ECO:0000259" key="1">
    <source>
        <dbReference type="Pfam" id="PF02581"/>
    </source>
</evidence>
<name>A0A1W9I4F5_9HYPH</name>
<dbReference type="Proteomes" id="UP000192872">
    <property type="component" value="Unassembled WGS sequence"/>
</dbReference>
<dbReference type="SUPFAM" id="SSF51391">
    <property type="entry name" value="Thiamin phosphate synthase"/>
    <property type="match status" value="1"/>
</dbReference>
<dbReference type="EMBL" id="LWDL01000003">
    <property type="protein sequence ID" value="OQW54482.1"/>
    <property type="molecule type" value="Genomic_DNA"/>
</dbReference>
<dbReference type="InterPro" id="IPR013785">
    <property type="entry name" value="Aldolase_TIM"/>
</dbReference>
<protein>
    <recommendedName>
        <fullName evidence="1">Thiamine phosphate synthase/TenI domain-containing protein</fullName>
    </recommendedName>
</protein>
<dbReference type="GO" id="GO:0009228">
    <property type="term" value="P:thiamine biosynthetic process"/>
    <property type="evidence" value="ECO:0007669"/>
    <property type="project" value="UniProtKB-KW"/>
</dbReference>
<evidence type="ECO:0000313" key="3">
    <source>
        <dbReference type="Proteomes" id="UP000192872"/>
    </source>
</evidence>
<dbReference type="InterPro" id="IPR036206">
    <property type="entry name" value="ThiamineP_synth_sf"/>
</dbReference>
<sequence length="216" mass="22728">MTKSKKNRDEGEIVRLRTRLFLVASLTASEGLEHLAAALTAGDVASVLIAEPAVEGKAFAALARPFVELVQKRDVAVILRGDARLVQRFGADGFHSDGDITALEEVIAALSPGLIVGAANLPTRHAAMEAGEAGADYVFFGHPDNPQANDPDMLLERAEWWQSLFVAPCVICAPDLASVGGLARAGADFIALGPRIWRSGDDIRAAQSAIDAAFAG</sequence>
<proteinExistence type="predicted"/>
<dbReference type="CDD" id="cd00564">
    <property type="entry name" value="TMP_TenI"/>
    <property type="match status" value="1"/>
</dbReference>
<reference evidence="2 3" key="1">
    <citation type="journal article" date="2017" name="Water Res.">
        <title>Comammox in drinking water systems.</title>
        <authorList>
            <person name="Wang Y."/>
            <person name="Ma L."/>
            <person name="Mao Y."/>
            <person name="Jiang X."/>
            <person name="Xia Y."/>
            <person name="Yu K."/>
            <person name="Li B."/>
            <person name="Zhang T."/>
        </authorList>
    </citation>
    <scope>NUCLEOTIDE SEQUENCE [LARGE SCALE GENOMIC DNA]</scope>
    <source>
        <strain evidence="2">SG_bin8</strain>
    </source>
</reference>
<evidence type="ECO:0000313" key="2">
    <source>
        <dbReference type="EMBL" id="OQW54482.1"/>
    </source>
</evidence>
<dbReference type="Gene3D" id="3.20.20.70">
    <property type="entry name" value="Aldolase class I"/>
    <property type="match status" value="1"/>
</dbReference>
<dbReference type="AlphaFoldDB" id="A0A1W9I4F5"/>
<dbReference type="RefSeq" id="WP_376802603.1">
    <property type="nucleotide sequence ID" value="NZ_DBNB01000030.1"/>
</dbReference>
<dbReference type="Pfam" id="PF02581">
    <property type="entry name" value="TMP-TENI"/>
    <property type="match status" value="1"/>
</dbReference>
<accession>A0A1W9I4F5</accession>
<comment type="caution">
    <text evidence="2">The sequence shown here is derived from an EMBL/GenBank/DDBJ whole genome shotgun (WGS) entry which is preliminary data.</text>
</comment>
<dbReference type="STRING" id="1827387.A4S15_04555"/>